<dbReference type="GeneID" id="112279379"/>
<reference evidence="11 13" key="2">
    <citation type="journal article" date="2018" name="Plant J.">
        <title>The Physcomitrella patens chromosome-scale assembly reveals moss genome structure and evolution.</title>
        <authorList>
            <person name="Lang D."/>
            <person name="Ullrich K.K."/>
            <person name="Murat F."/>
            <person name="Fuchs J."/>
            <person name="Jenkins J."/>
            <person name="Haas F.B."/>
            <person name="Piednoel M."/>
            <person name="Gundlach H."/>
            <person name="Van Bel M."/>
            <person name="Meyberg R."/>
            <person name="Vives C."/>
            <person name="Morata J."/>
            <person name="Symeonidi A."/>
            <person name="Hiss M."/>
            <person name="Muchero W."/>
            <person name="Kamisugi Y."/>
            <person name="Saleh O."/>
            <person name="Blanc G."/>
            <person name="Decker E.L."/>
            <person name="van Gessel N."/>
            <person name="Grimwood J."/>
            <person name="Hayes R.D."/>
            <person name="Graham S.W."/>
            <person name="Gunter L.E."/>
            <person name="McDaniel S.F."/>
            <person name="Hoernstein S.N.W."/>
            <person name="Larsson A."/>
            <person name="Li F.W."/>
            <person name="Perroud P.F."/>
            <person name="Phillips J."/>
            <person name="Ranjan P."/>
            <person name="Rokshar D.S."/>
            <person name="Rothfels C.J."/>
            <person name="Schneider L."/>
            <person name="Shu S."/>
            <person name="Stevenson D.W."/>
            <person name="Thummler F."/>
            <person name="Tillich M."/>
            <person name="Villarreal Aguilar J.C."/>
            <person name="Widiez T."/>
            <person name="Wong G.K."/>
            <person name="Wymore A."/>
            <person name="Zhang Y."/>
            <person name="Zimmer A.D."/>
            <person name="Quatrano R.S."/>
            <person name="Mayer K.F.X."/>
            <person name="Goodstein D."/>
            <person name="Casacuberta J.M."/>
            <person name="Vandepoele K."/>
            <person name="Reski R."/>
            <person name="Cuming A.C."/>
            <person name="Tuskan G.A."/>
            <person name="Maumus F."/>
            <person name="Salse J."/>
            <person name="Schmutz J."/>
            <person name="Rensing S.A."/>
        </authorList>
    </citation>
    <scope>NUCLEOTIDE SEQUENCE [LARGE SCALE GENOMIC DNA]</scope>
    <source>
        <strain evidence="12 13">cv. Gransden 2004</strain>
    </source>
</reference>
<keyword evidence="8 9" id="KW-0137">Centromere</keyword>
<dbReference type="GO" id="GO:0005634">
    <property type="term" value="C:nucleus"/>
    <property type="evidence" value="ECO:0007669"/>
    <property type="project" value="UniProtKB-SubCell"/>
</dbReference>
<reference evidence="12" key="3">
    <citation type="submission" date="2020-12" db="UniProtKB">
        <authorList>
            <consortium name="EnsemblPlants"/>
        </authorList>
    </citation>
    <scope>IDENTIFICATION</scope>
</reference>
<dbReference type="EMBL" id="ABEU02000003">
    <property type="protein sequence ID" value="PNR58514.1"/>
    <property type="molecule type" value="Genomic_DNA"/>
</dbReference>
<evidence type="ECO:0000313" key="13">
    <source>
        <dbReference type="Proteomes" id="UP000006727"/>
    </source>
</evidence>
<organism evidence="11">
    <name type="scientific">Physcomitrium patens</name>
    <name type="common">Spreading-leaved earth moss</name>
    <name type="synonym">Physcomitrella patens</name>
    <dbReference type="NCBI Taxonomy" id="3218"/>
    <lineage>
        <taxon>Eukaryota</taxon>
        <taxon>Viridiplantae</taxon>
        <taxon>Streptophyta</taxon>
        <taxon>Embryophyta</taxon>
        <taxon>Bryophyta</taxon>
        <taxon>Bryophytina</taxon>
        <taxon>Bryopsida</taxon>
        <taxon>Funariidae</taxon>
        <taxon>Funariales</taxon>
        <taxon>Funariaceae</taxon>
        <taxon>Physcomitrium</taxon>
    </lineage>
</organism>
<dbReference type="OrthoDB" id="6353017at2759"/>
<dbReference type="GO" id="GO:0051301">
    <property type="term" value="P:cell division"/>
    <property type="evidence" value="ECO:0007669"/>
    <property type="project" value="UniProtKB-UniRule"/>
</dbReference>
<comment type="similarity">
    <text evidence="2 9">Belongs to the SPC25 family.</text>
</comment>
<dbReference type="InterPro" id="IPR013255">
    <property type="entry name" value="Spc25_C"/>
</dbReference>
<dbReference type="GO" id="GO:0007059">
    <property type="term" value="P:chromosome segregation"/>
    <property type="evidence" value="ECO:0000318"/>
    <property type="project" value="GO_Central"/>
</dbReference>
<sequence length="243" mass="27993">MERSTNETSCGSGASLTGVQFGKDLGELVKRMDVWSSQVENVLRDSTATTAFIRASAQEDVKEVMGRLTNLDAEDHFIRKVRDAQQEEIIKCEQQTNEIYRTLEDLHEHTTKLFQLKADREALISKSLSDITDKLSLRKQKVKALHEATGWYKRLLSLRCEYSDAVKFIFTNVDPRDPDRVFSFSIRLHKSTGSWTMVDCNPWVGASASFVETLNKNNELSRFVRSMRREFEVLAVRFRFLVK</sequence>
<keyword evidence="4 9" id="KW-0132">Cell division</keyword>
<keyword evidence="9" id="KW-0995">Kinetochore</keyword>
<dbReference type="Gramene" id="Pp3c3_37370V3.1">
    <property type="protein sequence ID" value="Pp3c3_37370V3.1"/>
    <property type="gene ID" value="Pp3c3_37370"/>
</dbReference>
<evidence type="ECO:0000256" key="4">
    <source>
        <dbReference type="ARBA" id="ARBA00022618"/>
    </source>
</evidence>
<keyword evidence="3 9" id="KW-0158">Chromosome</keyword>
<dbReference type="RefSeq" id="XP_024369533.1">
    <property type="nucleotide sequence ID" value="XM_024513765.2"/>
</dbReference>
<keyword evidence="13" id="KW-1185">Reference proteome</keyword>
<comment type="subunit">
    <text evidence="9">Component of the NDC80 complex.</text>
</comment>
<dbReference type="PANTHER" id="PTHR14281:SF0">
    <property type="entry name" value="KINETOCHORE PROTEIN SPC25"/>
    <property type="match status" value="1"/>
</dbReference>
<evidence type="ECO:0000256" key="7">
    <source>
        <dbReference type="ARBA" id="ARBA00023306"/>
    </source>
</evidence>
<evidence type="ECO:0000256" key="1">
    <source>
        <dbReference type="ARBA" id="ARBA00004584"/>
    </source>
</evidence>
<dbReference type="InterPro" id="IPR045143">
    <property type="entry name" value="Spc25"/>
</dbReference>
<dbReference type="GO" id="GO:0031262">
    <property type="term" value="C:Ndc80 complex"/>
    <property type="evidence" value="ECO:0000318"/>
    <property type="project" value="GO_Central"/>
</dbReference>
<comment type="subcellular location">
    <subcellularLocation>
        <location evidence="1">Chromosome</location>
        <location evidence="1">Centromere</location>
    </subcellularLocation>
    <subcellularLocation>
        <location evidence="9">Nucleus</location>
    </subcellularLocation>
    <subcellularLocation>
        <location evidence="9">Chromosome</location>
        <location evidence="9">Centromere</location>
        <location evidence="9">Kinetochore</location>
    </subcellularLocation>
</comment>
<accession>A9SMZ5</accession>
<evidence type="ECO:0000256" key="5">
    <source>
        <dbReference type="ARBA" id="ARBA00022776"/>
    </source>
</evidence>
<dbReference type="HOGENOM" id="CLU_102420_0_0_1"/>
<evidence type="ECO:0000313" key="11">
    <source>
        <dbReference type="EMBL" id="PNR58514.1"/>
    </source>
</evidence>
<dbReference type="CDD" id="cd23784">
    <property type="entry name" value="RWD_Spc25"/>
    <property type="match status" value="1"/>
</dbReference>
<dbReference type="Gramene" id="Pp3c3_37370V3.2">
    <property type="protein sequence ID" value="Pp3c3_37370V3.2"/>
    <property type="gene ID" value="Pp3c3_37370"/>
</dbReference>
<comment type="function">
    <text evidence="9">Acts as a component of the essential kinetochore-associated NDC80 complex, which is required for chromosome segregation and spindle checkpoint activity.</text>
</comment>
<evidence type="ECO:0000256" key="2">
    <source>
        <dbReference type="ARBA" id="ARBA00006379"/>
    </source>
</evidence>
<dbReference type="EnsemblPlants" id="Pp3c3_37370V3.1">
    <property type="protein sequence ID" value="Pp3c3_37370V3.1"/>
    <property type="gene ID" value="Pp3c3_37370"/>
</dbReference>
<evidence type="ECO:0000259" key="10">
    <source>
        <dbReference type="Pfam" id="PF08234"/>
    </source>
</evidence>
<dbReference type="eggNOG" id="KOG4657">
    <property type="taxonomic scope" value="Eukaryota"/>
</dbReference>
<keyword evidence="9" id="KW-0539">Nucleus</keyword>
<dbReference type="Gene3D" id="3.30.457.50">
    <property type="entry name" value="Chromosome segregation protein Spc25"/>
    <property type="match status" value="1"/>
</dbReference>
<protein>
    <recommendedName>
        <fullName evidence="9">Kinetochore protein SPC25</fullName>
    </recommendedName>
</protein>
<dbReference type="PaxDb" id="3218-PP1S96_144V6.1"/>
<evidence type="ECO:0000256" key="9">
    <source>
        <dbReference type="RuleBase" id="RU367150"/>
    </source>
</evidence>
<name>A9SMZ5_PHYPA</name>
<dbReference type="AlphaFoldDB" id="A9SMZ5"/>
<dbReference type="FunFam" id="3.30.457.50:FF:000001">
    <property type="entry name" value="Probable kinetochore protein spc25"/>
    <property type="match status" value="1"/>
</dbReference>
<reference evidence="11 13" key="1">
    <citation type="journal article" date="2008" name="Science">
        <title>The Physcomitrella genome reveals evolutionary insights into the conquest of land by plants.</title>
        <authorList>
            <person name="Rensing S."/>
            <person name="Lang D."/>
            <person name="Zimmer A."/>
            <person name="Terry A."/>
            <person name="Salamov A."/>
            <person name="Shapiro H."/>
            <person name="Nishiyama T."/>
            <person name="Perroud P.-F."/>
            <person name="Lindquist E."/>
            <person name="Kamisugi Y."/>
            <person name="Tanahashi T."/>
            <person name="Sakakibara K."/>
            <person name="Fujita T."/>
            <person name="Oishi K."/>
            <person name="Shin-I T."/>
            <person name="Kuroki Y."/>
            <person name="Toyoda A."/>
            <person name="Suzuki Y."/>
            <person name="Hashimoto A."/>
            <person name="Yamaguchi K."/>
            <person name="Sugano A."/>
            <person name="Kohara Y."/>
            <person name="Fujiyama A."/>
            <person name="Anterola A."/>
            <person name="Aoki S."/>
            <person name="Ashton N."/>
            <person name="Barbazuk W.B."/>
            <person name="Barker E."/>
            <person name="Bennetzen J."/>
            <person name="Bezanilla M."/>
            <person name="Blankenship R."/>
            <person name="Cho S.H."/>
            <person name="Dutcher S."/>
            <person name="Estelle M."/>
            <person name="Fawcett J.A."/>
            <person name="Gundlach H."/>
            <person name="Hanada K."/>
            <person name="Heyl A."/>
            <person name="Hicks K.A."/>
            <person name="Hugh J."/>
            <person name="Lohr M."/>
            <person name="Mayer K."/>
            <person name="Melkozernov A."/>
            <person name="Murata T."/>
            <person name="Nelson D."/>
            <person name="Pils B."/>
            <person name="Prigge M."/>
            <person name="Reiss B."/>
            <person name="Renner T."/>
            <person name="Rombauts S."/>
            <person name="Rushton P."/>
            <person name="Sanderfoot A."/>
            <person name="Schween G."/>
            <person name="Shiu S.-H."/>
            <person name="Stueber K."/>
            <person name="Theodoulou F.L."/>
            <person name="Tu H."/>
            <person name="Van de Peer Y."/>
            <person name="Verrier P.J."/>
            <person name="Waters E."/>
            <person name="Wood A."/>
            <person name="Yang L."/>
            <person name="Cove D."/>
            <person name="Cuming A."/>
            <person name="Hasebe M."/>
            <person name="Lucas S."/>
            <person name="Mishler D.B."/>
            <person name="Reski R."/>
            <person name="Grigoriev I."/>
            <person name="Quatrano R.S."/>
            <person name="Boore J.L."/>
        </authorList>
    </citation>
    <scope>NUCLEOTIDE SEQUENCE [LARGE SCALE GENOMIC DNA]</scope>
    <source>
        <strain evidence="12 13">cv. Gransden 2004</strain>
    </source>
</reference>
<keyword evidence="5 9" id="KW-0498">Mitosis</keyword>
<feature type="domain" description="Chromosome segregation protein Spc25 C-terminal" evidence="10">
    <location>
        <begin position="164"/>
        <end position="231"/>
    </location>
</feature>
<gene>
    <name evidence="12" type="primary">LOC112279379</name>
    <name evidence="11" type="ORF">PHYPA_005509</name>
</gene>
<keyword evidence="7 9" id="KW-0131">Cell cycle</keyword>
<proteinExistence type="inferred from homology"/>
<dbReference type="OMA" id="KNINEFW"/>
<evidence type="ECO:0000256" key="3">
    <source>
        <dbReference type="ARBA" id="ARBA00022454"/>
    </source>
</evidence>
<evidence type="ECO:0000256" key="6">
    <source>
        <dbReference type="ARBA" id="ARBA00023054"/>
    </source>
</evidence>
<dbReference type="PANTHER" id="PTHR14281">
    <property type="entry name" value="KINETOCHORE PROTEIN SPC25-RELATED"/>
    <property type="match status" value="1"/>
</dbReference>
<dbReference type="Proteomes" id="UP000006727">
    <property type="component" value="Chromosome 3"/>
</dbReference>
<evidence type="ECO:0000313" key="12">
    <source>
        <dbReference type="EnsemblPlants" id="Pp3c3_37370V3.1"/>
    </source>
</evidence>
<dbReference type="STRING" id="3218.A9SMZ5"/>
<keyword evidence="6" id="KW-0175">Coiled coil</keyword>
<dbReference type="EnsemblPlants" id="Pp3c3_37370V3.2">
    <property type="protein sequence ID" value="Pp3c3_37370V3.2"/>
    <property type="gene ID" value="Pp3c3_37370"/>
</dbReference>
<dbReference type="Pfam" id="PF08234">
    <property type="entry name" value="Spindle_Spc25"/>
    <property type="match status" value="1"/>
</dbReference>
<evidence type="ECO:0000256" key="8">
    <source>
        <dbReference type="ARBA" id="ARBA00023328"/>
    </source>
</evidence>